<dbReference type="Pfam" id="PF00743">
    <property type="entry name" value="FMO-like"/>
    <property type="match status" value="1"/>
</dbReference>
<keyword evidence="4" id="KW-0521">NADP</keyword>
<evidence type="ECO:0000313" key="7">
    <source>
        <dbReference type="Proteomes" id="UP001334248"/>
    </source>
</evidence>
<dbReference type="GeneID" id="90003554"/>
<dbReference type="EMBL" id="JAVHJV010000016">
    <property type="protein sequence ID" value="KAK5937487.1"/>
    <property type="molecule type" value="Genomic_DNA"/>
</dbReference>
<proteinExistence type="inferred from homology"/>
<evidence type="ECO:0000256" key="2">
    <source>
        <dbReference type="ARBA" id="ARBA00022630"/>
    </source>
</evidence>
<dbReference type="PANTHER" id="PTHR23023">
    <property type="entry name" value="DIMETHYLANILINE MONOOXYGENASE"/>
    <property type="match status" value="1"/>
</dbReference>
<comment type="caution">
    <text evidence="6">The sequence shown here is derived from an EMBL/GenBank/DDBJ whole genome shotgun (WGS) entry which is preliminary data.</text>
</comment>
<dbReference type="InterPro" id="IPR000960">
    <property type="entry name" value="Flavin_mOase"/>
</dbReference>
<evidence type="ECO:0000256" key="3">
    <source>
        <dbReference type="ARBA" id="ARBA00022827"/>
    </source>
</evidence>
<comment type="similarity">
    <text evidence="1">Belongs to the FMO family.</text>
</comment>
<evidence type="ECO:0000313" key="6">
    <source>
        <dbReference type="EMBL" id="KAK5937487.1"/>
    </source>
</evidence>
<reference evidence="6 7" key="1">
    <citation type="journal article" date="2023" name="Res Sq">
        <title>Genomic and morphological characterization of Knufia obscura isolated from the Mars 2020 spacecraft assembly facility.</title>
        <authorList>
            <person name="Chander A.M."/>
            <person name="Teixeira M.M."/>
            <person name="Singh N.K."/>
            <person name="Williams M.P."/>
            <person name="Parker C.W."/>
            <person name="Leo P."/>
            <person name="Stajich J.E."/>
            <person name="Torok T."/>
            <person name="Tighe S."/>
            <person name="Mason C.E."/>
            <person name="Venkateswaran K."/>
        </authorList>
    </citation>
    <scope>NUCLEOTIDE SEQUENCE [LARGE SCALE GENOMIC DNA]</scope>
    <source>
        <strain evidence="6 7">CCFEE 5817</strain>
    </source>
</reference>
<dbReference type="InterPro" id="IPR050346">
    <property type="entry name" value="FMO-like"/>
</dbReference>
<sequence>MTDVKQPSVAVIGLGAQGLVTVKNLLEEGYDVTGFDRNQYVGGIWHYSAEQHVSALPSTFVNISRERACFTDFPFPDGTSSYPNSAEVDRYLNNYADAFSLRLHLRLGTTVQSIKRNETKNTWSITVQSRASAQSSTLEFDKLVLAIGPHSKPIYPQIASQQAFTGEFLHSIAFKDPHRFANKRVLVIGASNTAADTCTSLIGIASKVYLSHRHGALILPRILKDGTSLDHGASYRIFALQQTLDAYFPDQARKFFDAFLARIVAQEFGALNPEWKFTPAPSLAHQVPTVSDTLVPALRAGTITSCAAPARILGEQTVELQDGSTVEVDAIICCTGYHLDLSILGPYDPTQRPGAHLATPALYQNIFSLEYPDSLAFIGLAITPNPAFLIADLSSMALAQLWSRKPSSSSLPPKPEMQDWYAAHLAWVAGVRAKSPDGKFVKLTVRNGPWLNWVDEVAGLDMSRHLSYLSGDAWRFWWEDRKLCASVLGGIFSPHMYRLFESGRRRRWEGARSAVFKVNEDVSERVRRRREGKDETAT</sequence>
<keyword evidence="2" id="KW-0285">Flavoprotein</keyword>
<dbReference type="PIRSF" id="PIRSF000332">
    <property type="entry name" value="FMO"/>
    <property type="match status" value="1"/>
</dbReference>
<accession>A0ABR0RA36</accession>
<dbReference type="PRINTS" id="PR00370">
    <property type="entry name" value="FMOXYGENASE"/>
</dbReference>
<dbReference type="InterPro" id="IPR036188">
    <property type="entry name" value="FAD/NAD-bd_sf"/>
</dbReference>
<evidence type="ECO:0000256" key="4">
    <source>
        <dbReference type="ARBA" id="ARBA00022857"/>
    </source>
</evidence>
<dbReference type="Proteomes" id="UP001334248">
    <property type="component" value="Unassembled WGS sequence"/>
</dbReference>
<organism evidence="6 7">
    <name type="scientific">Knufia obscura</name>
    <dbReference type="NCBI Taxonomy" id="1635080"/>
    <lineage>
        <taxon>Eukaryota</taxon>
        <taxon>Fungi</taxon>
        <taxon>Dikarya</taxon>
        <taxon>Ascomycota</taxon>
        <taxon>Pezizomycotina</taxon>
        <taxon>Eurotiomycetes</taxon>
        <taxon>Chaetothyriomycetidae</taxon>
        <taxon>Chaetothyriales</taxon>
        <taxon>Trichomeriaceae</taxon>
        <taxon>Knufia</taxon>
    </lineage>
</organism>
<dbReference type="RefSeq" id="XP_064725577.1">
    <property type="nucleotide sequence ID" value="XM_064878498.1"/>
</dbReference>
<protein>
    <recommendedName>
        <fullName evidence="8">Flavin-containing monooxygenase</fullName>
    </recommendedName>
</protein>
<keyword evidence="3" id="KW-0274">FAD</keyword>
<gene>
    <name evidence="6" type="ORF">PMZ80_010105</name>
</gene>
<dbReference type="InterPro" id="IPR020946">
    <property type="entry name" value="Flavin_mOase-like"/>
</dbReference>
<keyword evidence="5" id="KW-0560">Oxidoreductase</keyword>
<keyword evidence="7" id="KW-1185">Reference proteome</keyword>
<evidence type="ECO:0000256" key="1">
    <source>
        <dbReference type="ARBA" id="ARBA00009183"/>
    </source>
</evidence>
<name>A0ABR0RA36_9EURO</name>
<dbReference type="SUPFAM" id="SSF51905">
    <property type="entry name" value="FAD/NAD(P)-binding domain"/>
    <property type="match status" value="2"/>
</dbReference>
<dbReference type="Gene3D" id="3.50.50.60">
    <property type="entry name" value="FAD/NAD(P)-binding domain"/>
    <property type="match status" value="1"/>
</dbReference>
<evidence type="ECO:0000256" key="5">
    <source>
        <dbReference type="ARBA" id="ARBA00023002"/>
    </source>
</evidence>
<evidence type="ECO:0008006" key="8">
    <source>
        <dbReference type="Google" id="ProtNLM"/>
    </source>
</evidence>